<keyword evidence="1" id="KW-0175">Coiled coil</keyword>
<protein>
    <submittedName>
        <fullName evidence="3">Tfp pilus assembly protein PilN</fullName>
    </submittedName>
</protein>
<evidence type="ECO:0000256" key="1">
    <source>
        <dbReference type="SAM" id="Coils"/>
    </source>
</evidence>
<feature type="transmembrane region" description="Helical" evidence="2">
    <location>
        <begin position="21"/>
        <end position="42"/>
    </location>
</feature>
<comment type="caution">
    <text evidence="3">The sequence shown here is derived from an EMBL/GenBank/DDBJ whole genome shotgun (WGS) entry which is preliminary data.</text>
</comment>
<dbReference type="Proteomes" id="UP000541535">
    <property type="component" value="Unassembled WGS sequence"/>
</dbReference>
<reference evidence="3 4" key="1">
    <citation type="submission" date="2020-08" db="EMBL/GenBank/DDBJ databases">
        <title>Genomic Encyclopedia of Type Strains, Phase III (KMG-III): the genomes of soil and plant-associated and newly described type strains.</title>
        <authorList>
            <person name="Whitman W."/>
        </authorList>
    </citation>
    <scope>NUCLEOTIDE SEQUENCE [LARGE SCALE GENOMIC DNA]</scope>
    <source>
        <strain evidence="3 4">CECT 8897</strain>
    </source>
</reference>
<keyword evidence="4" id="KW-1185">Reference proteome</keyword>
<dbReference type="RefSeq" id="WP_183442967.1">
    <property type="nucleotide sequence ID" value="NZ_JACHXD010000014.1"/>
</dbReference>
<accession>A0A7W5BDP1</accession>
<keyword evidence="2" id="KW-1133">Transmembrane helix</keyword>
<keyword evidence="2" id="KW-0472">Membrane</keyword>
<keyword evidence="2" id="KW-0812">Transmembrane</keyword>
<evidence type="ECO:0000313" key="4">
    <source>
        <dbReference type="Proteomes" id="UP000541535"/>
    </source>
</evidence>
<proteinExistence type="predicted"/>
<organism evidence="3 4">
    <name type="scientific">Pseudoduganella violacea</name>
    <dbReference type="NCBI Taxonomy" id="1715466"/>
    <lineage>
        <taxon>Bacteria</taxon>
        <taxon>Pseudomonadati</taxon>
        <taxon>Pseudomonadota</taxon>
        <taxon>Betaproteobacteria</taxon>
        <taxon>Burkholderiales</taxon>
        <taxon>Oxalobacteraceae</taxon>
        <taxon>Telluria group</taxon>
        <taxon>Pseudoduganella</taxon>
    </lineage>
</organism>
<sequence>MSQQINLFNPIFLKQKKIFTALHMAQALGAMALLLVALAAFLNYRSSTLQAEANAGKALVEASQARLNKANAEFVPRQKSKQLEAEIAQLQAQLQSLQEVEAVLKRGEIGNTEGYAEYFRAFARQNVQGLWLTGVNIVGAGQDIALQGRAMQAALIPAYIGRLKDEKSMRGKTFGALQITQPSAPAGVSAVPAAPAVSAPAAMPGLSQTPPPAGALANAPVAAVAPALPRYVQFSLQSQSVEEGKK</sequence>
<dbReference type="EMBL" id="JACHXD010000014">
    <property type="protein sequence ID" value="MBB3121243.1"/>
    <property type="molecule type" value="Genomic_DNA"/>
</dbReference>
<evidence type="ECO:0000256" key="2">
    <source>
        <dbReference type="SAM" id="Phobius"/>
    </source>
</evidence>
<evidence type="ECO:0000313" key="3">
    <source>
        <dbReference type="EMBL" id="MBB3121243.1"/>
    </source>
</evidence>
<gene>
    <name evidence="3" type="ORF">FHS03_004319</name>
</gene>
<name>A0A7W5BDP1_9BURK</name>
<dbReference type="AlphaFoldDB" id="A0A7W5BDP1"/>
<feature type="coiled-coil region" evidence="1">
    <location>
        <begin position="80"/>
        <end position="107"/>
    </location>
</feature>